<organism evidence="10 11">
    <name type="scientific">Flavobacterium jejuense</name>
    <dbReference type="NCBI Taxonomy" id="1544455"/>
    <lineage>
        <taxon>Bacteria</taxon>
        <taxon>Pseudomonadati</taxon>
        <taxon>Bacteroidota</taxon>
        <taxon>Flavobacteriia</taxon>
        <taxon>Flavobacteriales</taxon>
        <taxon>Flavobacteriaceae</taxon>
        <taxon>Flavobacterium</taxon>
    </lineage>
</organism>
<comment type="subcellular location">
    <subcellularLocation>
        <location evidence="1">Cell membrane</location>
        <topology evidence="1">Multi-pass membrane protein</topology>
    </subcellularLocation>
</comment>
<dbReference type="Gene3D" id="1.20.1560.10">
    <property type="entry name" value="ABC transporter type 1, transmembrane domain"/>
    <property type="match status" value="1"/>
</dbReference>
<keyword evidence="11" id="KW-1185">Reference proteome</keyword>
<feature type="domain" description="ABC transporter" evidence="8">
    <location>
        <begin position="260"/>
        <end position="475"/>
    </location>
</feature>
<dbReference type="Pfam" id="PF00664">
    <property type="entry name" value="ABC_membrane"/>
    <property type="match status" value="1"/>
</dbReference>
<keyword evidence="2 7" id="KW-0812">Transmembrane</keyword>
<reference evidence="10 11" key="2">
    <citation type="submission" date="2019-05" db="EMBL/GenBank/DDBJ databases">
        <authorList>
            <person name="Lianzixin W."/>
        </authorList>
    </citation>
    <scope>NUCLEOTIDE SEQUENCE [LARGE SCALE GENOMIC DNA]</scope>
    <source>
        <strain evidence="10 11">EC11</strain>
    </source>
</reference>
<feature type="transmembrane region" description="Helical" evidence="7">
    <location>
        <begin position="71"/>
        <end position="100"/>
    </location>
</feature>
<keyword evidence="5 7" id="KW-1133">Transmembrane helix</keyword>
<dbReference type="InterPro" id="IPR011527">
    <property type="entry name" value="ABC1_TM_dom"/>
</dbReference>
<gene>
    <name evidence="10" type="ORF">FIA58_017295</name>
</gene>
<keyword evidence="4 10" id="KW-0067">ATP-binding</keyword>
<evidence type="ECO:0000259" key="8">
    <source>
        <dbReference type="PROSITE" id="PS50893"/>
    </source>
</evidence>
<evidence type="ECO:0000256" key="2">
    <source>
        <dbReference type="ARBA" id="ARBA00022692"/>
    </source>
</evidence>
<dbReference type="PROSITE" id="PS00211">
    <property type="entry name" value="ABC_TRANSPORTER_1"/>
    <property type="match status" value="1"/>
</dbReference>
<evidence type="ECO:0000313" key="11">
    <source>
        <dbReference type="Proteomes" id="UP000817854"/>
    </source>
</evidence>
<proteinExistence type="predicted"/>
<dbReference type="PANTHER" id="PTHR24221">
    <property type="entry name" value="ATP-BINDING CASSETTE SUB-FAMILY B"/>
    <property type="match status" value="1"/>
</dbReference>
<accession>A0ABX0IVE1</accession>
<dbReference type="EMBL" id="VEVQ02000014">
    <property type="protein sequence ID" value="NHN27438.1"/>
    <property type="molecule type" value="Genomic_DNA"/>
</dbReference>
<feature type="transmembrane region" description="Helical" evidence="7">
    <location>
        <begin position="176"/>
        <end position="194"/>
    </location>
</feature>
<dbReference type="SUPFAM" id="SSF90123">
    <property type="entry name" value="ABC transporter transmembrane region"/>
    <property type="match status" value="1"/>
</dbReference>
<dbReference type="GO" id="GO:0005524">
    <property type="term" value="F:ATP binding"/>
    <property type="evidence" value="ECO:0007669"/>
    <property type="project" value="UniProtKB-KW"/>
</dbReference>
<sequence length="475" mass="54130">MYLNRKQAKIAFNLSSEYSLLLSKNYILGNYSNFVKEKKSSLIKEILFVANDFVSNLLLSLNTIFSEVLVLTAFILIGLIYYTQATAVTVILIGSIVITIKYYNKKTLNKINKIKSNDYDKNISNLNNLLNGYLSIKSESQIKFFLEKFKNSNQQLNSNYAILHAKRINISRQTEILVILIICIGYFYLITFPIKNTEIVSFLSLFAALFFKTIPSINKLNLGFTNFYSHLYSLNILEKKVASISKNNTTNKVLGFSESITLKDISFYYEPHTPILKELNLSLKKGSFTAIIGKSGKGKTTLLNIIAKLINANFGKIYLDNVEIDEKNKYDYFNMITYLTQKPFIYEGTIIENINLNNEISNTDLLDEIIIGLDLKDTIDNLPNGFNSFIGSEGNILSGGQLQRICIARALLNKTEILILDEATNSLDKHSEEIIIRFIYNFTKKHNITVVLISHFIKTTENLYSSIINLDNYEV</sequence>
<comment type="caution">
    <text evidence="10">The sequence shown here is derived from an EMBL/GenBank/DDBJ whole genome shotgun (WGS) entry which is preliminary data.</text>
</comment>
<dbReference type="InterPro" id="IPR036640">
    <property type="entry name" value="ABC1_TM_sf"/>
</dbReference>
<evidence type="ECO:0000313" key="10">
    <source>
        <dbReference type="EMBL" id="NHN27438.1"/>
    </source>
</evidence>
<evidence type="ECO:0000256" key="3">
    <source>
        <dbReference type="ARBA" id="ARBA00022741"/>
    </source>
</evidence>
<dbReference type="PROSITE" id="PS50929">
    <property type="entry name" value="ABC_TM1F"/>
    <property type="match status" value="1"/>
</dbReference>
<evidence type="ECO:0000256" key="5">
    <source>
        <dbReference type="ARBA" id="ARBA00022989"/>
    </source>
</evidence>
<dbReference type="InterPro" id="IPR003439">
    <property type="entry name" value="ABC_transporter-like_ATP-bd"/>
</dbReference>
<dbReference type="Proteomes" id="UP000817854">
    <property type="component" value="Unassembled WGS sequence"/>
</dbReference>
<dbReference type="Pfam" id="PF00005">
    <property type="entry name" value="ABC_tran"/>
    <property type="match status" value="1"/>
</dbReference>
<dbReference type="Gene3D" id="3.40.50.300">
    <property type="entry name" value="P-loop containing nucleotide triphosphate hydrolases"/>
    <property type="match status" value="1"/>
</dbReference>
<evidence type="ECO:0000256" key="4">
    <source>
        <dbReference type="ARBA" id="ARBA00022840"/>
    </source>
</evidence>
<dbReference type="SMART" id="SM00382">
    <property type="entry name" value="AAA"/>
    <property type="match status" value="1"/>
</dbReference>
<evidence type="ECO:0000259" key="9">
    <source>
        <dbReference type="PROSITE" id="PS50929"/>
    </source>
</evidence>
<dbReference type="InterPro" id="IPR017871">
    <property type="entry name" value="ABC_transporter-like_CS"/>
</dbReference>
<dbReference type="InterPro" id="IPR027417">
    <property type="entry name" value="P-loop_NTPase"/>
</dbReference>
<dbReference type="InterPro" id="IPR039421">
    <property type="entry name" value="Type_1_exporter"/>
</dbReference>
<reference evidence="11" key="1">
    <citation type="submission" date="2019-05" db="EMBL/GenBank/DDBJ databases">
        <title>Flavobacterium profundi sp. nov., isolated from a deep-sea seamount.</title>
        <authorList>
            <person name="Zhang D.-C."/>
        </authorList>
    </citation>
    <scope>NUCLEOTIDE SEQUENCE [LARGE SCALE GENOMIC DNA]</scope>
    <source>
        <strain evidence="11">EC11</strain>
    </source>
</reference>
<evidence type="ECO:0000256" key="1">
    <source>
        <dbReference type="ARBA" id="ARBA00004651"/>
    </source>
</evidence>
<feature type="domain" description="ABC transmembrane type-1" evidence="9">
    <location>
        <begin position="54"/>
        <end position="229"/>
    </location>
</feature>
<name>A0ABX0IVE1_9FLAO</name>
<keyword evidence="6 7" id="KW-0472">Membrane</keyword>
<evidence type="ECO:0000256" key="6">
    <source>
        <dbReference type="ARBA" id="ARBA00023136"/>
    </source>
</evidence>
<evidence type="ECO:0000256" key="7">
    <source>
        <dbReference type="SAM" id="Phobius"/>
    </source>
</evidence>
<dbReference type="SUPFAM" id="SSF52540">
    <property type="entry name" value="P-loop containing nucleoside triphosphate hydrolases"/>
    <property type="match status" value="1"/>
</dbReference>
<dbReference type="CDD" id="cd03228">
    <property type="entry name" value="ABCC_MRP_Like"/>
    <property type="match status" value="1"/>
</dbReference>
<dbReference type="PROSITE" id="PS50893">
    <property type="entry name" value="ABC_TRANSPORTER_2"/>
    <property type="match status" value="1"/>
</dbReference>
<dbReference type="RefSeq" id="WP_165928944.1">
    <property type="nucleotide sequence ID" value="NZ_VEVQ02000014.1"/>
</dbReference>
<dbReference type="InterPro" id="IPR003593">
    <property type="entry name" value="AAA+_ATPase"/>
</dbReference>
<keyword evidence="3" id="KW-0547">Nucleotide-binding</keyword>
<reference evidence="10 11" key="3">
    <citation type="submission" date="2020-02" db="EMBL/GenBank/DDBJ databases">
        <title>Flavobacterium profundi sp. nov., isolated from a deep-sea seamount.</title>
        <authorList>
            <person name="Zhang D.-C."/>
        </authorList>
    </citation>
    <scope>NUCLEOTIDE SEQUENCE [LARGE SCALE GENOMIC DNA]</scope>
    <source>
        <strain evidence="10 11">EC11</strain>
    </source>
</reference>
<dbReference type="PANTHER" id="PTHR24221:SF653">
    <property type="entry name" value="TRANSPORT ATP-BINDING PROTEIN CYDC"/>
    <property type="match status" value="1"/>
</dbReference>
<protein>
    <submittedName>
        <fullName evidence="10">ABC transporter ATP-binding protein</fullName>
    </submittedName>
</protein>